<comment type="caution">
    <text evidence="2">The sequence shown here is derived from an EMBL/GenBank/DDBJ whole genome shotgun (WGS) entry which is preliminary data.</text>
</comment>
<proteinExistence type="predicted"/>
<evidence type="ECO:0000313" key="3">
    <source>
        <dbReference type="Proteomes" id="UP001314635"/>
    </source>
</evidence>
<evidence type="ECO:0000313" key="2">
    <source>
        <dbReference type="EMBL" id="MBR1137233.1"/>
    </source>
</evidence>
<dbReference type="EMBL" id="JAFCLK010000013">
    <property type="protein sequence ID" value="MBR1137233.1"/>
    <property type="molecule type" value="Genomic_DNA"/>
</dbReference>
<name>A0ABS5G7D3_9BRAD</name>
<reference evidence="3" key="1">
    <citation type="journal article" date="2021" name="ISME J.">
        <title>Evolutionary origin and ecological implication of a unique nif island in free-living Bradyrhizobium lineages.</title>
        <authorList>
            <person name="Tao J."/>
        </authorList>
    </citation>
    <scope>NUCLEOTIDE SEQUENCE [LARGE SCALE GENOMIC DNA]</scope>
    <source>
        <strain evidence="3">SZCCT0094</strain>
    </source>
</reference>
<gene>
    <name evidence="2" type="ORF">JQ619_15775</name>
</gene>
<organism evidence="2 3">
    <name type="scientific">Bradyrhizobium denitrificans</name>
    <dbReference type="NCBI Taxonomy" id="2734912"/>
    <lineage>
        <taxon>Bacteria</taxon>
        <taxon>Pseudomonadati</taxon>
        <taxon>Pseudomonadota</taxon>
        <taxon>Alphaproteobacteria</taxon>
        <taxon>Hyphomicrobiales</taxon>
        <taxon>Nitrobacteraceae</taxon>
        <taxon>Bradyrhizobium</taxon>
    </lineage>
</organism>
<protein>
    <recommendedName>
        <fullName evidence="1">DUF6894 domain-containing protein</fullName>
    </recommendedName>
</protein>
<dbReference type="Proteomes" id="UP001314635">
    <property type="component" value="Unassembled WGS sequence"/>
</dbReference>
<feature type="domain" description="DUF6894" evidence="1">
    <location>
        <begin position="4"/>
        <end position="65"/>
    </location>
</feature>
<accession>A0ABS5G7D3</accession>
<evidence type="ECO:0000259" key="1">
    <source>
        <dbReference type="Pfam" id="PF21834"/>
    </source>
</evidence>
<keyword evidence="3" id="KW-1185">Reference proteome</keyword>
<dbReference type="Pfam" id="PF21834">
    <property type="entry name" value="DUF6894"/>
    <property type="match status" value="1"/>
</dbReference>
<dbReference type="RefSeq" id="WP_210264094.1">
    <property type="nucleotide sequence ID" value="NZ_JABFDP010000024.1"/>
</dbReference>
<sequence length="77" mass="8783">MQTYYFDMKDGIPTRDRTGLEFATRAGAIEHSRDLARRLRHDPRITDRRLSIVVVDESGAEIHREPVYPAVAKASLS</sequence>
<dbReference type="InterPro" id="IPR054189">
    <property type="entry name" value="DUF6894"/>
</dbReference>